<evidence type="ECO:0000313" key="2">
    <source>
        <dbReference type="Proteomes" id="UP000821845"/>
    </source>
</evidence>
<sequence length="97" mass="10245">MRMLNGRSCKSTGISGDFACCLLRLALLRTRAVAACLADAAICLAQATEVLHCQGREGNEDGHNMGLRSFHTTAAANKGCTPELPRLRGRTPGSSTL</sequence>
<protein>
    <submittedName>
        <fullName evidence="1">Uncharacterized protein</fullName>
    </submittedName>
</protein>
<proteinExistence type="predicted"/>
<accession>A0ACB7TED2</accession>
<dbReference type="EMBL" id="CM023481">
    <property type="protein sequence ID" value="KAH6945433.1"/>
    <property type="molecule type" value="Genomic_DNA"/>
</dbReference>
<evidence type="ECO:0000313" key="1">
    <source>
        <dbReference type="EMBL" id="KAH6945433.1"/>
    </source>
</evidence>
<name>A0ACB7TED2_HYAAI</name>
<reference evidence="1" key="1">
    <citation type="submission" date="2020-05" db="EMBL/GenBank/DDBJ databases">
        <title>Large-scale comparative analyses of tick genomes elucidate their genetic diversity and vector capacities.</title>
        <authorList>
            <person name="Jia N."/>
            <person name="Wang J."/>
            <person name="Shi W."/>
            <person name="Du L."/>
            <person name="Sun Y."/>
            <person name="Zhan W."/>
            <person name="Jiang J."/>
            <person name="Wang Q."/>
            <person name="Zhang B."/>
            <person name="Ji P."/>
            <person name="Sakyi L.B."/>
            <person name="Cui X."/>
            <person name="Yuan T."/>
            <person name="Jiang B."/>
            <person name="Yang W."/>
            <person name="Lam T.T.-Y."/>
            <person name="Chang Q."/>
            <person name="Ding S."/>
            <person name="Wang X."/>
            <person name="Zhu J."/>
            <person name="Ruan X."/>
            <person name="Zhao L."/>
            <person name="Wei J."/>
            <person name="Que T."/>
            <person name="Du C."/>
            <person name="Cheng J."/>
            <person name="Dai P."/>
            <person name="Han X."/>
            <person name="Huang E."/>
            <person name="Gao Y."/>
            <person name="Liu J."/>
            <person name="Shao H."/>
            <person name="Ye R."/>
            <person name="Li L."/>
            <person name="Wei W."/>
            <person name="Wang X."/>
            <person name="Wang C."/>
            <person name="Yang T."/>
            <person name="Huo Q."/>
            <person name="Li W."/>
            <person name="Guo W."/>
            <person name="Chen H."/>
            <person name="Zhou L."/>
            <person name="Ni X."/>
            <person name="Tian J."/>
            <person name="Zhou Y."/>
            <person name="Sheng Y."/>
            <person name="Liu T."/>
            <person name="Pan Y."/>
            <person name="Xia L."/>
            <person name="Li J."/>
            <person name="Zhao F."/>
            <person name="Cao W."/>
        </authorList>
    </citation>
    <scope>NUCLEOTIDE SEQUENCE</scope>
    <source>
        <strain evidence="1">Hyas-2018</strain>
    </source>
</reference>
<keyword evidence="2" id="KW-1185">Reference proteome</keyword>
<gene>
    <name evidence="1" type="ORF">HPB50_008444</name>
</gene>
<comment type="caution">
    <text evidence="1">The sequence shown here is derived from an EMBL/GenBank/DDBJ whole genome shotgun (WGS) entry which is preliminary data.</text>
</comment>
<dbReference type="Proteomes" id="UP000821845">
    <property type="component" value="Chromosome 1"/>
</dbReference>
<organism evidence="1 2">
    <name type="scientific">Hyalomma asiaticum</name>
    <name type="common">Tick</name>
    <dbReference type="NCBI Taxonomy" id="266040"/>
    <lineage>
        <taxon>Eukaryota</taxon>
        <taxon>Metazoa</taxon>
        <taxon>Ecdysozoa</taxon>
        <taxon>Arthropoda</taxon>
        <taxon>Chelicerata</taxon>
        <taxon>Arachnida</taxon>
        <taxon>Acari</taxon>
        <taxon>Parasitiformes</taxon>
        <taxon>Ixodida</taxon>
        <taxon>Ixodoidea</taxon>
        <taxon>Ixodidae</taxon>
        <taxon>Hyalomminae</taxon>
        <taxon>Hyalomma</taxon>
    </lineage>
</organism>